<evidence type="ECO:0008006" key="4">
    <source>
        <dbReference type="Google" id="ProtNLM"/>
    </source>
</evidence>
<dbReference type="STRING" id="1797988.A3I35_02895"/>
<name>A0A1F5RYN4_9BACT</name>
<reference evidence="2 3" key="1">
    <citation type="journal article" date="2016" name="Nat. Commun.">
        <title>Thousands of microbial genomes shed light on interconnected biogeochemical processes in an aquifer system.</title>
        <authorList>
            <person name="Anantharaman K."/>
            <person name="Brown C.T."/>
            <person name="Hug L.A."/>
            <person name="Sharon I."/>
            <person name="Castelle C.J."/>
            <person name="Probst A.J."/>
            <person name="Thomas B.C."/>
            <person name="Singh A."/>
            <person name="Wilkins M.J."/>
            <person name="Karaoz U."/>
            <person name="Brodie E.L."/>
            <person name="Williams K.H."/>
            <person name="Hubbard S.S."/>
            <person name="Banfield J.F."/>
        </authorList>
    </citation>
    <scope>NUCLEOTIDE SEQUENCE [LARGE SCALE GENOMIC DNA]</scope>
</reference>
<evidence type="ECO:0000313" key="3">
    <source>
        <dbReference type="Proteomes" id="UP000177878"/>
    </source>
</evidence>
<gene>
    <name evidence="2" type="ORF">A3I35_02895</name>
</gene>
<accession>A0A1F5RYN4</accession>
<protein>
    <recommendedName>
        <fullName evidence="4">Big-1 domain-containing protein</fullName>
    </recommendedName>
</protein>
<evidence type="ECO:0000313" key="2">
    <source>
        <dbReference type="EMBL" id="OGF19518.1"/>
    </source>
</evidence>
<dbReference type="EMBL" id="MFFV01000028">
    <property type="protein sequence ID" value="OGF19518.1"/>
    <property type="molecule type" value="Genomic_DNA"/>
</dbReference>
<proteinExistence type="predicted"/>
<dbReference type="AlphaFoldDB" id="A0A1F5RYN4"/>
<evidence type="ECO:0000256" key="1">
    <source>
        <dbReference type="SAM" id="MobiDB-lite"/>
    </source>
</evidence>
<sequence>MITNQTQTQQQKQKPKRVVGVAAQSSPPQNSSGVFVFTVSAVFSEKGQPLAHESVQLKKNQNTVSAKPTDGAGKVVFTVREPLSSSGGNTTYEVGVKLSDGTEVKQAVTVSFPGLPSYEINSRGKYCPRCKSDLFANNYCPICDYPGRAKY</sequence>
<feature type="region of interest" description="Disordered" evidence="1">
    <location>
        <begin position="1"/>
        <end position="30"/>
    </location>
</feature>
<dbReference type="Proteomes" id="UP000177878">
    <property type="component" value="Unassembled WGS sequence"/>
</dbReference>
<feature type="compositionally biased region" description="Low complexity" evidence="1">
    <location>
        <begin position="1"/>
        <end position="12"/>
    </location>
</feature>
<comment type="caution">
    <text evidence="2">The sequence shown here is derived from an EMBL/GenBank/DDBJ whole genome shotgun (WGS) entry which is preliminary data.</text>
</comment>
<organism evidence="2 3">
    <name type="scientific">Candidatus Falkowbacteria bacterium RIFCSPLOWO2_02_FULL_45_15</name>
    <dbReference type="NCBI Taxonomy" id="1797988"/>
    <lineage>
        <taxon>Bacteria</taxon>
        <taxon>Candidatus Falkowiibacteriota</taxon>
    </lineage>
</organism>